<dbReference type="EMBL" id="JBHSMA010000003">
    <property type="protein sequence ID" value="MFC5410211.1"/>
    <property type="molecule type" value="Genomic_DNA"/>
</dbReference>
<dbReference type="InterPro" id="IPR023198">
    <property type="entry name" value="PGP-like_dom2"/>
</dbReference>
<dbReference type="PANTHER" id="PTHR43434:SF13">
    <property type="entry name" value="PHOSPHOGLYCOLATE PHOSPHATASE"/>
    <property type="match status" value="1"/>
</dbReference>
<proteinExistence type="predicted"/>
<dbReference type="PANTHER" id="PTHR43434">
    <property type="entry name" value="PHOSPHOGLYCOLATE PHOSPHATASE"/>
    <property type="match status" value="1"/>
</dbReference>
<gene>
    <name evidence="1" type="ORF">ACFPMF_12875</name>
</gene>
<dbReference type="Pfam" id="PF13419">
    <property type="entry name" value="HAD_2"/>
    <property type="match status" value="1"/>
</dbReference>
<name>A0ABW0IA92_9BACT</name>
<dbReference type="InterPro" id="IPR041492">
    <property type="entry name" value="HAD_2"/>
</dbReference>
<dbReference type="SFLD" id="SFLDG01129">
    <property type="entry name" value="C1.5:_HAD__Beta-PGM__Phosphata"/>
    <property type="match status" value="1"/>
</dbReference>
<dbReference type="SFLD" id="SFLDS00003">
    <property type="entry name" value="Haloacid_Dehalogenase"/>
    <property type="match status" value="1"/>
</dbReference>
<protein>
    <submittedName>
        <fullName evidence="1">HAD hydrolase-like protein</fullName>
    </submittedName>
</protein>
<dbReference type="Gene3D" id="3.40.50.1000">
    <property type="entry name" value="HAD superfamily/HAD-like"/>
    <property type="match status" value="1"/>
</dbReference>
<evidence type="ECO:0000313" key="2">
    <source>
        <dbReference type="Proteomes" id="UP001596106"/>
    </source>
</evidence>
<dbReference type="Proteomes" id="UP001596106">
    <property type="component" value="Unassembled WGS sequence"/>
</dbReference>
<dbReference type="Gene3D" id="1.10.150.240">
    <property type="entry name" value="Putative phosphatase, domain 2"/>
    <property type="match status" value="1"/>
</dbReference>
<dbReference type="InterPro" id="IPR023214">
    <property type="entry name" value="HAD_sf"/>
</dbReference>
<evidence type="ECO:0000313" key="1">
    <source>
        <dbReference type="EMBL" id="MFC5410211.1"/>
    </source>
</evidence>
<accession>A0ABW0IA92</accession>
<comment type="caution">
    <text evidence="1">The sequence shown here is derived from an EMBL/GenBank/DDBJ whole genome shotgun (WGS) entry which is preliminary data.</text>
</comment>
<dbReference type="InterPro" id="IPR036412">
    <property type="entry name" value="HAD-like_sf"/>
</dbReference>
<sequence>MRYKLVIFDFDGTLADSFPFFLRSLNTLAAAYHFKPIDASEVDQLRGLDVRQMMKHVGMPAWKIPFVAAAFIRMMASAIDEIRLFDGVPALLRQLAEKGVQLAIVSSNSEENIRRVLGPEHASLMAQYECGTSVFGKQRKFRKVVRKSGFRASEILCVGDEIRDLEAARAEGLAFGGVLWGYTRSDILQAQTGIMLFQTVADIAETVLDENR</sequence>
<dbReference type="SUPFAM" id="SSF56784">
    <property type="entry name" value="HAD-like"/>
    <property type="match status" value="1"/>
</dbReference>
<dbReference type="InterPro" id="IPR050155">
    <property type="entry name" value="HAD-like_hydrolase_sf"/>
</dbReference>
<organism evidence="1 2">
    <name type="scientific">Larkinella bovis</name>
    <dbReference type="NCBI Taxonomy" id="683041"/>
    <lineage>
        <taxon>Bacteria</taxon>
        <taxon>Pseudomonadati</taxon>
        <taxon>Bacteroidota</taxon>
        <taxon>Cytophagia</taxon>
        <taxon>Cytophagales</taxon>
        <taxon>Spirosomataceae</taxon>
        <taxon>Larkinella</taxon>
    </lineage>
</organism>
<reference evidence="2" key="1">
    <citation type="journal article" date="2019" name="Int. J. Syst. Evol. Microbiol.">
        <title>The Global Catalogue of Microorganisms (GCM) 10K type strain sequencing project: providing services to taxonomists for standard genome sequencing and annotation.</title>
        <authorList>
            <consortium name="The Broad Institute Genomics Platform"/>
            <consortium name="The Broad Institute Genome Sequencing Center for Infectious Disease"/>
            <person name="Wu L."/>
            <person name="Ma J."/>
        </authorList>
    </citation>
    <scope>NUCLEOTIDE SEQUENCE [LARGE SCALE GENOMIC DNA]</scope>
    <source>
        <strain evidence="2">CCUG 55250</strain>
    </source>
</reference>
<keyword evidence="2" id="KW-1185">Reference proteome</keyword>
<dbReference type="RefSeq" id="WP_379845394.1">
    <property type="nucleotide sequence ID" value="NZ_JBHSMA010000003.1"/>
</dbReference>